<dbReference type="Pfam" id="PF00534">
    <property type="entry name" value="Glycos_transf_1"/>
    <property type="match status" value="1"/>
</dbReference>
<dbReference type="GO" id="GO:0016757">
    <property type="term" value="F:glycosyltransferase activity"/>
    <property type="evidence" value="ECO:0007669"/>
    <property type="project" value="InterPro"/>
</dbReference>
<feature type="domain" description="Glycosyl transferase family 1" evidence="2">
    <location>
        <begin position="188"/>
        <end position="353"/>
    </location>
</feature>
<dbReference type="PANTHER" id="PTHR46401:SF2">
    <property type="entry name" value="GLYCOSYLTRANSFERASE WBBK-RELATED"/>
    <property type="match status" value="1"/>
</dbReference>
<dbReference type="GO" id="GO:0009103">
    <property type="term" value="P:lipopolysaccharide biosynthetic process"/>
    <property type="evidence" value="ECO:0007669"/>
    <property type="project" value="TreeGrafter"/>
</dbReference>
<dbReference type="Proteomes" id="UP000285777">
    <property type="component" value="Unassembled WGS sequence"/>
</dbReference>
<dbReference type="AlphaFoldDB" id="A0A415BST1"/>
<dbReference type="RefSeq" id="WP_118290710.1">
    <property type="nucleotide sequence ID" value="NZ_QRLF01000012.1"/>
</dbReference>
<proteinExistence type="predicted"/>
<dbReference type="EMBL" id="QRLF01000012">
    <property type="protein sequence ID" value="RHI91809.1"/>
    <property type="molecule type" value="Genomic_DNA"/>
</dbReference>
<name>A0A415BST1_PHOVU</name>
<accession>A0A415BST1</accession>
<dbReference type="SUPFAM" id="SSF53756">
    <property type="entry name" value="UDP-Glycosyltransferase/glycogen phosphorylase"/>
    <property type="match status" value="1"/>
</dbReference>
<gene>
    <name evidence="3" type="ORF">DW150_08800</name>
</gene>
<evidence type="ECO:0000313" key="4">
    <source>
        <dbReference type="Proteomes" id="UP000285777"/>
    </source>
</evidence>
<evidence type="ECO:0000259" key="2">
    <source>
        <dbReference type="Pfam" id="PF00534"/>
    </source>
</evidence>
<dbReference type="PANTHER" id="PTHR46401">
    <property type="entry name" value="GLYCOSYLTRANSFERASE WBBK-RELATED"/>
    <property type="match status" value="1"/>
</dbReference>
<dbReference type="InterPro" id="IPR001296">
    <property type="entry name" value="Glyco_trans_1"/>
</dbReference>
<comment type="caution">
    <text evidence="3">The sequence shown here is derived from an EMBL/GenBank/DDBJ whole genome shotgun (WGS) entry which is preliminary data.</text>
</comment>
<protein>
    <submittedName>
        <fullName evidence="3">Glycosyltransferase</fullName>
    </submittedName>
</protein>
<sequence length="369" mass="43662">MKICFITTGDIKSIATSKRALGLANPLCDLGWDVSIIMEDTKENHHRTDMECNEKIKVYYFPHCSMIEERKYKNKFIQEINPDFLYICAFVTRNIVGIFHNSKKLVEHSELQTGIPDMKGLHRLFCYLYEYYSIIYSNALLNASMYLQKVFMHRATKILRLKKPMLYYPYAFNPEIIKKIDIDYTLPKFKRFEGKINFVFLGTVTRNYGIFTILEAVKELQKTEKRFQMLILGRGRHYDEAKTFIKDNKLEQFVFMPGFVEEEEISEYFSLATAFVSPMNNTVQDWARCPSKMYLYLPYQKPIITCKIGEPYEVLKDEGCYYSSGNSNSMCKQMKKIISEQITYINIDPNNYSWKKRAEELNLWIKELY</sequence>
<evidence type="ECO:0000313" key="3">
    <source>
        <dbReference type="EMBL" id="RHI91809.1"/>
    </source>
</evidence>
<organism evidence="3 4">
    <name type="scientific">Phocaeicola vulgatus</name>
    <name type="common">Bacteroides vulgatus</name>
    <dbReference type="NCBI Taxonomy" id="821"/>
    <lineage>
        <taxon>Bacteria</taxon>
        <taxon>Pseudomonadati</taxon>
        <taxon>Bacteroidota</taxon>
        <taxon>Bacteroidia</taxon>
        <taxon>Bacteroidales</taxon>
        <taxon>Bacteroidaceae</taxon>
        <taxon>Phocaeicola</taxon>
    </lineage>
</organism>
<evidence type="ECO:0000256" key="1">
    <source>
        <dbReference type="ARBA" id="ARBA00022679"/>
    </source>
</evidence>
<dbReference type="Gene3D" id="3.40.50.2000">
    <property type="entry name" value="Glycogen Phosphorylase B"/>
    <property type="match status" value="1"/>
</dbReference>
<reference evidence="3 4" key="1">
    <citation type="submission" date="2018-08" db="EMBL/GenBank/DDBJ databases">
        <title>A genome reference for cultivated species of the human gut microbiota.</title>
        <authorList>
            <person name="Zou Y."/>
            <person name="Xue W."/>
            <person name="Luo G."/>
        </authorList>
    </citation>
    <scope>NUCLEOTIDE SEQUENCE [LARGE SCALE GENOMIC DNA]</scope>
    <source>
        <strain evidence="3 4">AM13-21</strain>
    </source>
</reference>
<keyword evidence="1 3" id="KW-0808">Transferase</keyword>